<sequence>MFSFFLLPSPIHPLQMLVMNPYYKENCDRDSLVVTDSWMACLEFEPSTAEDPLCRGVRCTLNTSRLKRPPVDVVWYFGERWPDMVPSSSLDNSHRVALKSGVNKHPPLV</sequence>
<keyword evidence="3" id="KW-1185">Reference proteome</keyword>
<dbReference type="EMBL" id="BMAU01021296">
    <property type="protein sequence ID" value="GFY10258.1"/>
    <property type="molecule type" value="Genomic_DNA"/>
</dbReference>
<dbReference type="AlphaFoldDB" id="A0A8X6SF10"/>
<reference evidence="2" key="1">
    <citation type="submission" date="2020-08" db="EMBL/GenBank/DDBJ databases">
        <title>Multicomponent nature underlies the extraordinary mechanical properties of spider dragline silk.</title>
        <authorList>
            <person name="Kono N."/>
            <person name="Nakamura H."/>
            <person name="Mori M."/>
            <person name="Yoshida Y."/>
            <person name="Ohtoshi R."/>
            <person name="Malay A.D."/>
            <person name="Moran D.A.P."/>
            <person name="Tomita M."/>
            <person name="Numata K."/>
            <person name="Arakawa K."/>
        </authorList>
    </citation>
    <scope>NUCLEOTIDE SEQUENCE</scope>
</reference>
<evidence type="ECO:0000313" key="2">
    <source>
        <dbReference type="EMBL" id="GFY10258.1"/>
    </source>
</evidence>
<evidence type="ECO:0000313" key="3">
    <source>
        <dbReference type="Proteomes" id="UP000887159"/>
    </source>
</evidence>
<proteinExistence type="predicted"/>
<gene>
    <name evidence="2" type="ORF">TNCV_2629371</name>
</gene>
<dbReference type="Proteomes" id="UP000887159">
    <property type="component" value="Unassembled WGS sequence"/>
</dbReference>
<protein>
    <submittedName>
        <fullName evidence="2">Uncharacterized protein</fullName>
    </submittedName>
</protein>
<evidence type="ECO:0000256" key="1">
    <source>
        <dbReference type="SAM" id="MobiDB-lite"/>
    </source>
</evidence>
<organism evidence="2 3">
    <name type="scientific">Trichonephila clavipes</name>
    <name type="common">Golden silk orbweaver</name>
    <name type="synonym">Nephila clavipes</name>
    <dbReference type="NCBI Taxonomy" id="2585209"/>
    <lineage>
        <taxon>Eukaryota</taxon>
        <taxon>Metazoa</taxon>
        <taxon>Ecdysozoa</taxon>
        <taxon>Arthropoda</taxon>
        <taxon>Chelicerata</taxon>
        <taxon>Arachnida</taxon>
        <taxon>Araneae</taxon>
        <taxon>Araneomorphae</taxon>
        <taxon>Entelegynae</taxon>
        <taxon>Araneoidea</taxon>
        <taxon>Nephilidae</taxon>
        <taxon>Trichonephila</taxon>
    </lineage>
</organism>
<name>A0A8X6SF10_TRICX</name>
<accession>A0A8X6SF10</accession>
<feature type="region of interest" description="Disordered" evidence="1">
    <location>
        <begin position="87"/>
        <end position="109"/>
    </location>
</feature>
<comment type="caution">
    <text evidence="2">The sequence shown here is derived from an EMBL/GenBank/DDBJ whole genome shotgun (WGS) entry which is preliminary data.</text>
</comment>